<accession>A0A9Q0BNS5</accession>
<organism evidence="1 2">
    <name type="scientific">Drosophila gunungcola</name>
    <name type="common">fruit fly</name>
    <dbReference type="NCBI Taxonomy" id="103775"/>
    <lineage>
        <taxon>Eukaryota</taxon>
        <taxon>Metazoa</taxon>
        <taxon>Ecdysozoa</taxon>
        <taxon>Arthropoda</taxon>
        <taxon>Hexapoda</taxon>
        <taxon>Insecta</taxon>
        <taxon>Pterygota</taxon>
        <taxon>Neoptera</taxon>
        <taxon>Endopterygota</taxon>
        <taxon>Diptera</taxon>
        <taxon>Brachycera</taxon>
        <taxon>Muscomorpha</taxon>
        <taxon>Ephydroidea</taxon>
        <taxon>Drosophilidae</taxon>
        <taxon>Drosophila</taxon>
        <taxon>Sophophora</taxon>
    </lineage>
</organism>
<keyword evidence="2" id="KW-1185">Reference proteome</keyword>
<dbReference type="AlphaFoldDB" id="A0A9Q0BNS5"/>
<gene>
    <name evidence="1" type="ORF">M5D96_008269</name>
</gene>
<sequence length="106" mass="12088">MFGLNSAYGCRFCGNIVSYKSCKVNETPYDVLLTRTFNLIPEDKVRVTEGEKFQNLHCSKCRMELGLHCLESEKNGQLKGLKLLQKVHLLVYDSYEVPFETSSSLC</sequence>
<name>A0A9Q0BNS5_9MUSC</name>
<comment type="caution">
    <text evidence="1">The sequence shown here is derived from an EMBL/GenBank/DDBJ whole genome shotgun (WGS) entry which is preliminary data.</text>
</comment>
<evidence type="ECO:0000313" key="1">
    <source>
        <dbReference type="EMBL" id="KAI8038375.1"/>
    </source>
</evidence>
<proteinExistence type="predicted"/>
<dbReference type="EMBL" id="JAMKOV010000007">
    <property type="protein sequence ID" value="KAI8038375.1"/>
    <property type="molecule type" value="Genomic_DNA"/>
</dbReference>
<dbReference type="Proteomes" id="UP001059596">
    <property type="component" value="Unassembled WGS sequence"/>
</dbReference>
<protein>
    <submittedName>
        <fullName evidence="1">Uncharacterized protein</fullName>
    </submittedName>
</protein>
<evidence type="ECO:0000313" key="2">
    <source>
        <dbReference type="Proteomes" id="UP001059596"/>
    </source>
</evidence>
<dbReference type="OrthoDB" id="7826393at2759"/>
<reference evidence="1" key="1">
    <citation type="journal article" date="2023" name="Genome Biol. Evol.">
        <title>Long-read-based Genome Assembly of Drosophila gunungcola Reveals Fewer Chemosensory Genes in Flower-breeding Species.</title>
        <authorList>
            <person name="Negi A."/>
            <person name="Liao B.Y."/>
            <person name="Yeh S.D."/>
        </authorList>
    </citation>
    <scope>NUCLEOTIDE SEQUENCE</scope>
    <source>
        <strain evidence="1">Sukarami</strain>
    </source>
</reference>